<dbReference type="Gene3D" id="1.10.3720.10">
    <property type="entry name" value="MetI-like"/>
    <property type="match status" value="1"/>
</dbReference>
<dbReference type="RefSeq" id="WP_047259983.1">
    <property type="nucleotide sequence ID" value="NZ_CP011546.1"/>
</dbReference>
<comment type="similarity">
    <text evidence="7">Belongs to the binding-protein-dependent transport system permease family.</text>
</comment>
<organism evidence="9 10">
    <name type="scientific">Corynebacterium uterequi</name>
    <dbReference type="NCBI Taxonomy" id="1072256"/>
    <lineage>
        <taxon>Bacteria</taxon>
        <taxon>Bacillati</taxon>
        <taxon>Actinomycetota</taxon>
        <taxon>Actinomycetes</taxon>
        <taxon>Mycobacteriales</taxon>
        <taxon>Corynebacteriaceae</taxon>
        <taxon>Corynebacterium</taxon>
    </lineage>
</organism>
<sequence>MRILLRYATSLLVASLLIFAVMRLIPGDPARIALGVTATDDAVAALSHQLGTDRPLPTQYFTWITGLLTGDFGVSLASGENITALVVDRAQVSLILCGAAMVASLALAVPLGVAAARGSWLVSAATQVGIAIPSFLAAILLIGLFSVRLGWFPANGWVPPGDDPAGFASRIVLPVVALTAVQASILTRYVRNAVLDVSHADHLRTARALGASRTSAMARHGVRSVALPVLTVAGVQLTSLIVGAVVIERVFLLPGLGSMLLDAVAARDIPVVQTIVMLLVVFTLSVNLLVDVAYRVIDPRLRRQRDRRPA</sequence>
<evidence type="ECO:0000259" key="8">
    <source>
        <dbReference type="PROSITE" id="PS50928"/>
    </source>
</evidence>
<feature type="domain" description="ABC transmembrane type-1" evidence="8">
    <location>
        <begin position="90"/>
        <end position="290"/>
    </location>
</feature>
<dbReference type="AlphaFoldDB" id="A0A0G3HFQ8"/>
<keyword evidence="5 7" id="KW-1133">Transmembrane helix</keyword>
<proteinExistence type="inferred from homology"/>
<dbReference type="KEGG" id="cut:CUTER_08100"/>
<keyword evidence="10" id="KW-1185">Reference proteome</keyword>
<feature type="transmembrane region" description="Helical" evidence="7">
    <location>
        <begin position="7"/>
        <end position="25"/>
    </location>
</feature>
<dbReference type="SUPFAM" id="SSF161098">
    <property type="entry name" value="MetI-like"/>
    <property type="match status" value="1"/>
</dbReference>
<dbReference type="InterPro" id="IPR035906">
    <property type="entry name" value="MetI-like_sf"/>
</dbReference>
<keyword evidence="2 7" id="KW-0813">Transport</keyword>
<dbReference type="CDD" id="cd06261">
    <property type="entry name" value="TM_PBP2"/>
    <property type="match status" value="1"/>
</dbReference>
<evidence type="ECO:0000256" key="5">
    <source>
        <dbReference type="ARBA" id="ARBA00022989"/>
    </source>
</evidence>
<evidence type="ECO:0000256" key="2">
    <source>
        <dbReference type="ARBA" id="ARBA00022448"/>
    </source>
</evidence>
<keyword evidence="3" id="KW-1003">Cell membrane</keyword>
<feature type="transmembrane region" description="Helical" evidence="7">
    <location>
        <begin position="271"/>
        <end position="297"/>
    </location>
</feature>
<dbReference type="InterPro" id="IPR045621">
    <property type="entry name" value="BPD_transp_1_N"/>
</dbReference>
<accession>A0A0G3HFQ8</accession>
<evidence type="ECO:0000256" key="1">
    <source>
        <dbReference type="ARBA" id="ARBA00004651"/>
    </source>
</evidence>
<dbReference type="Pfam" id="PF19300">
    <property type="entry name" value="BPD_transp_1_N"/>
    <property type="match status" value="1"/>
</dbReference>
<evidence type="ECO:0000313" key="9">
    <source>
        <dbReference type="EMBL" id="AKK11605.1"/>
    </source>
</evidence>
<evidence type="ECO:0000313" key="10">
    <source>
        <dbReference type="Proteomes" id="UP000035548"/>
    </source>
</evidence>
<evidence type="ECO:0000256" key="7">
    <source>
        <dbReference type="RuleBase" id="RU363032"/>
    </source>
</evidence>
<dbReference type="PROSITE" id="PS50928">
    <property type="entry name" value="ABC_TM1"/>
    <property type="match status" value="1"/>
</dbReference>
<evidence type="ECO:0000256" key="3">
    <source>
        <dbReference type="ARBA" id="ARBA00022475"/>
    </source>
</evidence>
<dbReference type="PANTHER" id="PTHR43163">
    <property type="entry name" value="DIPEPTIDE TRANSPORT SYSTEM PERMEASE PROTEIN DPPB-RELATED"/>
    <property type="match status" value="1"/>
</dbReference>
<dbReference type="Pfam" id="PF00528">
    <property type="entry name" value="BPD_transp_1"/>
    <property type="match status" value="1"/>
</dbReference>
<keyword evidence="6 7" id="KW-0472">Membrane</keyword>
<keyword evidence="4 7" id="KW-0812">Transmembrane</keyword>
<dbReference type="STRING" id="1072256.CUTER_08100"/>
<feature type="transmembrane region" description="Helical" evidence="7">
    <location>
        <begin position="128"/>
        <end position="151"/>
    </location>
</feature>
<feature type="transmembrane region" description="Helical" evidence="7">
    <location>
        <begin position="92"/>
        <end position="116"/>
    </location>
</feature>
<dbReference type="Proteomes" id="UP000035548">
    <property type="component" value="Chromosome"/>
</dbReference>
<dbReference type="EMBL" id="CP011546">
    <property type="protein sequence ID" value="AKK11605.1"/>
    <property type="molecule type" value="Genomic_DNA"/>
</dbReference>
<evidence type="ECO:0000256" key="4">
    <source>
        <dbReference type="ARBA" id="ARBA00022692"/>
    </source>
</evidence>
<dbReference type="PANTHER" id="PTHR43163:SF6">
    <property type="entry name" value="DIPEPTIDE TRANSPORT SYSTEM PERMEASE PROTEIN DPPB-RELATED"/>
    <property type="match status" value="1"/>
</dbReference>
<reference evidence="9 10" key="1">
    <citation type="journal article" date="2015" name="Genome Announc.">
        <title>Virulence Factor Genes Detected in the Complete Genome Sequence of Corynebacterium uterequi DSM 45634, Isolated from the Uterus of a Maiden Mare.</title>
        <authorList>
            <person name="Ruckert C."/>
            <person name="Kriete M."/>
            <person name="Jaenicke S."/>
            <person name="Winkler A."/>
            <person name="Tauch A."/>
        </authorList>
    </citation>
    <scope>NUCLEOTIDE SEQUENCE [LARGE SCALE GENOMIC DNA]</scope>
    <source>
        <strain evidence="9 10">DSM 45634</strain>
    </source>
</reference>
<dbReference type="GO" id="GO:0005886">
    <property type="term" value="C:plasma membrane"/>
    <property type="evidence" value="ECO:0007669"/>
    <property type="project" value="UniProtKB-SubCell"/>
</dbReference>
<evidence type="ECO:0000256" key="6">
    <source>
        <dbReference type="ARBA" id="ARBA00023136"/>
    </source>
</evidence>
<gene>
    <name evidence="9" type="ORF">CUTER_08100</name>
</gene>
<protein>
    <submittedName>
        <fullName evidence="9">ABC-type dipeptide/oligopeptide/nickel transport system, permease component</fullName>
    </submittedName>
</protein>
<dbReference type="InterPro" id="IPR000515">
    <property type="entry name" value="MetI-like"/>
</dbReference>
<dbReference type="PATRIC" id="fig|1072256.5.peg.1599"/>
<name>A0A0G3HFQ8_9CORY</name>
<dbReference type="GO" id="GO:0055085">
    <property type="term" value="P:transmembrane transport"/>
    <property type="evidence" value="ECO:0007669"/>
    <property type="project" value="InterPro"/>
</dbReference>
<feature type="transmembrane region" description="Helical" evidence="7">
    <location>
        <begin position="225"/>
        <end position="251"/>
    </location>
</feature>
<reference evidence="10" key="2">
    <citation type="submission" date="2015-05" db="EMBL/GenBank/DDBJ databases">
        <title>Complete genome sequence of Corynebacterium uterequi DSM 45634, isolated from the uterus of a maiden mare.</title>
        <authorList>
            <person name="Ruckert C."/>
            <person name="Albersmeier A."/>
            <person name="Winkler A."/>
            <person name="Tauch A."/>
        </authorList>
    </citation>
    <scope>NUCLEOTIDE SEQUENCE [LARGE SCALE GENOMIC DNA]</scope>
    <source>
        <strain evidence="10">DSM 45634</strain>
    </source>
</reference>
<comment type="subcellular location">
    <subcellularLocation>
        <location evidence="1 7">Cell membrane</location>
        <topology evidence="1 7">Multi-pass membrane protein</topology>
    </subcellularLocation>
</comment>